<feature type="transmembrane region" description="Helical" evidence="10">
    <location>
        <begin position="47"/>
        <end position="73"/>
    </location>
</feature>
<dbReference type="FunFam" id="1.10.287.130:FF:000038">
    <property type="entry name" value="Sensory transduction histidine kinase"/>
    <property type="match status" value="1"/>
</dbReference>
<evidence type="ECO:0000256" key="3">
    <source>
        <dbReference type="ARBA" id="ARBA00012438"/>
    </source>
</evidence>
<dbReference type="InterPro" id="IPR003661">
    <property type="entry name" value="HisK_dim/P_dom"/>
</dbReference>
<dbReference type="CDD" id="cd00082">
    <property type="entry name" value="HisKA"/>
    <property type="match status" value="1"/>
</dbReference>
<evidence type="ECO:0000256" key="5">
    <source>
        <dbReference type="ARBA" id="ARBA00022741"/>
    </source>
</evidence>
<evidence type="ECO:0000256" key="8">
    <source>
        <dbReference type="ARBA" id="ARBA00023012"/>
    </source>
</evidence>
<dbReference type="InterPro" id="IPR050736">
    <property type="entry name" value="Sensor_HK_Regulatory"/>
</dbReference>
<dbReference type="EC" id="2.7.13.3" evidence="3"/>
<dbReference type="CDD" id="cd06225">
    <property type="entry name" value="HAMP"/>
    <property type="match status" value="1"/>
</dbReference>
<comment type="catalytic activity">
    <reaction evidence="1">
        <text>ATP + protein L-histidine = ADP + protein N-phospho-L-histidine.</text>
        <dbReference type="EC" id="2.7.13.3"/>
    </reaction>
</comment>
<keyword evidence="10" id="KW-1133">Transmembrane helix</keyword>
<dbReference type="Pfam" id="PF00512">
    <property type="entry name" value="HisKA"/>
    <property type="match status" value="1"/>
</dbReference>
<feature type="non-terminal residue" evidence="13">
    <location>
        <position position="1"/>
    </location>
</feature>
<name>X0Y367_9ZZZZ</name>
<dbReference type="GO" id="GO:0016020">
    <property type="term" value="C:membrane"/>
    <property type="evidence" value="ECO:0007669"/>
    <property type="project" value="UniProtKB-SubCell"/>
</dbReference>
<dbReference type="InterPro" id="IPR036097">
    <property type="entry name" value="HisK_dim/P_sf"/>
</dbReference>
<evidence type="ECO:0000313" key="13">
    <source>
        <dbReference type="EMBL" id="GAG41802.1"/>
    </source>
</evidence>
<dbReference type="SMART" id="SM00388">
    <property type="entry name" value="HisKA"/>
    <property type="match status" value="1"/>
</dbReference>
<dbReference type="Pfam" id="PF00672">
    <property type="entry name" value="HAMP"/>
    <property type="match status" value="1"/>
</dbReference>
<keyword evidence="4" id="KW-0808">Transferase</keyword>
<evidence type="ECO:0000256" key="10">
    <source>
        <dbReference type="SAM" id="Phobius"/>
    </source>
</evidence>
<proteinExistence type="predicted"/>
<dbReference type="SUPFAM" id="SSF47384">
    <property type="entry name" value="Homodimeric domain of signal transducing histidine kinase"/>
    <property type="match status" value="1"/>
</dbReference>
<dbReference type="Gene3D" id="1.10.8.500">
    <property type="entry name" value="HAMP domain in histidine kinase"/>
    <property type="match status" value="1"/>
</dbReference>
<evidence type="ECO:0000256" key="6">
    <source>
        <dbReference type="ARBA" id="ARBA00022777"/>
    </source>
</evidence>
<feature type="domain" description="HAMP" evidence="12">
    <location>
        <begin position="71"/>
        <end position="124"/>
    </location>
</feature>
<keyword evidence="6" id="KW-0418">Kinase</keyword>
<keyword evidence="5" id="KW-0547">Nucleotide-binding</keyword>
<reference evidence="13" key="1">
    <citation type="journal article" date="2014" name="Front. Microbiol.">
        <title>High frequency of phylogenetically diverse reductive dehalogenase-homologous genes in deep subseafloor sedimentary metagenomes.</title>
        <authorList>
            <person name="Kawai M."/>
            <person name="Futagami T."/>
            <person name="Toyoda A."/>
            <person name="Takaki Y."/>
            <person name="Nishi S."/>
            <person name="Hori S."/>
            <person name="Arai W."/>
            <person name="Tsubouchi T."/>
            <person name="Morono Y."/>
            <person name="Uchiyama I."/>
            <person name="Ito T."/>
            <person name="Fujiyama A."/>
            <person name="Inagaki F."/>
            <person name="Takami H."/>
        </authorList>
    </citation>
    <scope>NUCLEOTIDE SEQUENCE</scope>
    <source>
        <strain evidence="13">Expedition CK06-06</strain>
    </source>
</reference>
<feature type="domain" description="Histidine kinase" evidence="11">
    <location>
        <begin position="156"/>
        <end position="251"/>
    </location>
</feature>
<evidence type="ECO:0000256" key="9">
    <source>
        <dbReference type="ARBA" id="ARBA00023136"/>
    </source>
</evidence>
<evidence type="ECO:0000259" key="12">
    <source>
        <dbReference type="PROSITE" id="PS50885"/>
    </source>
</evidence>
<dbReference type="GO" id="GO:0000155">
    <property type="term" value="F:phosphorelay sensor kinase activity"/>
    <property type="evidence" value="ECO:0007669"/>
    <property type="project" value="InterPro"/>
</dbReference>
<evidence type="ECO:0000256" key="7">
    <source>
        <dbReference type="ARBA" id="ARBA00022840"/>
    </source>
</evidence>
<keyword evidence="9 10" id="KW-0472">Membrane</keyword>
<keyword evidence="8" id="KW-0902">Two-component regulatory system</keyword>
<evidence type="ECO:0000256" key="4">
    <source>
        <dbReference type="ARBA" id="ARBA00022679"/>
    </source>
</evidence>
<gene>
    <name evidence="13" type="ORF">S01H1_64473</name>
</gene>
<comment type="caution">
    <text evidence="13">The sequence shown here is derived from an EMBL/GenBank/DDBJ whole genome shotgun (WGS) entry which is preliminary data.</text>
</comment>
<sequence length="251" mass="27631">RPEFALIRNRLDRIGPKVADQVEKLKLAIKAEQDDLGPRAEAETSRAVVFTLAFAVASIVFGALAAWGIGFGISRPIRSMARGMRELADGNLDTEISVADRDDEVREMAEAVQVFRSSMVKVRELAEQQRRAVVEVREAKDAAEAANHAKSAFLANMSHELRTPMNAILGYSEMLMEEAEDAGQEEFVSDLKKIHQSGAHLLALINDVLDLAKIESGKMEALAEDFEVETLIDEVSATAQPLMGKNENQLR</sequence>
<dbReference type="SUPFAM" id="SSF158472">
    <property type="entry name" value="HAMP domain-like"/>
    <property type="match status" value="1"/>
</dbReference>
<dbReference type="EMBL" id="BARS01042498">
    <property type="protein sequence ID" value="GAG41802.1"/>
    <property type="molecule type" value="Genomic_DNA"/>
</dbReference>
<evidence type="ECO:0000259" key="11">
    <source>
        <dbReference type="PROSITE" id="PS50109"/>
    </source>
</evidence>
<keyword evidence="10" id="KW-0812">Transmembrane</keyword>
<feature type="non-terminal residue" evidence="13">
    <location>
        <position position="251"/>
    </location>
</feature>
<dbReference type="Gene3D" id="1.10.287.130">
    <property type="match status" value="1"/>
</dbReference>
<dbReference type="PROSITE" id="PS50885">
    <property type="entry name" value="HAMP"/>
    <property type="match status" value="1"/>
</dbReference>
<evidence type="ECO:0000256" key="2">
    <source>
        <dbReference type="ARBA" id="ARBA00004370"/>
    </source>
</evidence>
<dbReference type="InterPro" id="IPR005467">
    <property type="entry name" value="His_kinase_dom"/>
</dbReference>
<accession>X0Y367</accession>
<dbReference type="GO" id="GO:0005524">
    <property type="term" value="F:ATP binding"/>
    <property type="evidence" value="ECO:0007669"/>
    <property type="project" value="UniProtKB-KW"/>
</dbReference>
<dbReference type="PANTHER" id="PTHR43711:SF26">
    <property type="entry name" value="SENSOR HISTIDINE KINASE RCSC"/>
    <property type="match status" value="1"/>
</dbReference>
<comment type="subcellular location">
    <subcellularLocation>
        <location evidence="2">Membrane</location>
    </subcellularLocation>
</comment>
<dbReference type="PROSITE" id="PS50109">
    <property type="entry name" value="HIS_KIN"/>
    <property type="match status" value="1"/>
</dbReference>
<evidence type="ECO:0000256" key="1">
    <source>
        <dbReference type="ARBA" id="ARBA00000085"/>
    </source>
</evidence>
<organism evidence="13">
    <name type="scientific">marine sediment metagenome</name>
    <dbReference type="NCBI Taxonomy" id="412755"/>
    <lineage>
        <taxon>unclassified sequences</taxon>
        <taxon>metagenomes</taxon>
        <taxon>ecological metagenomes</taxon>
    </lineage>
</organism>
<protein>
    <recommendedName>
        <fullName evidence="3">histidine kinase</fullName>
        <ecNumber evidence="3">2.7.13.3</ecNumber>
    </recommendedName>
</protein>
<dbReference type="SMART" id="SM00304">
    <property type="entry name" value="HAMP"/>
    <property type="match status" value="1"/>
</dbReference>
<dbReference type="InterPro" id="IPR003660">
    <property type="entry name" value="HAMP_dom"/>
</dbReference>
<keyword evidence="7" id="KW-0067">ATP-binding</keyword>
<dbReference type="AlphaFoldDB" id="X0Y367"/>
<dbReference type="PANTHER" id="PTHR43711">
    <property type="entry name" value="TWO-COMPONENT HISTIDINE KINASE"/>
    <property type="match status" value="1"/>
</dbReference>